<feature type="chain" id="PRO_5007873058" description="Extracellular membrane protein CFEM domain-containing protein" evidence="2">
    <location>
        <begin position="18"/>
        <end position="191"/>
    </location>
</feature>
<protein>
    <recommendedName>
        <fullName evidence="5">Extracellular membrane protein CFEM domain-containing protein</fullName>
    </recommendedName>
</protein>
<reference evidence="3 4" key="1">
    <citation type="journal article" date="2016" name="Mol. Biol. Evol.">
        <title>Comparative Genomics of Early-Diverging Mushroom-Forming Fungi Provides Insights into the Origins of Lignocellulose Decay Capabilities.</title>
        <authorList>
            <person name="Nagy L.G."/>
            <person name="Riley R."/>
            <person name="Tritt A."/>
            <person name="Adam C."/>
            <person name="Daum C."/>
            <person name="Floudas D."/>
            <person name="Sun H."/>
            <person name="Yadav J.S."/>
            <person name="Pangilinan J."/>
            <person name="Larsson K.H."/>
            <person name="Matsuura K."/>
            <person name="Barry K."/>
            <person name="Labutti K."/>
            <person name="Kuo R."/>
            <person name="Ohm R.A."/>
            <person name="Bhattacharya S.S."/>
            <person name="Shirouzu T."/>
            <person name="Yoshinaga Y."/>
            <person name="Martin F.M."/>
            <person name="Grigoriev I.V."/>
            <person name="Hibbett D.S."/>
        </authorList>
    </citation>
    <scope>NUCLEOTIDE SEQUENCE [LARGE SCALE GENOMIC DNA]</scope>
    <source>
        <strain evidence="3 4">HHB10207 ss-3</strain>
    </source>
</reference>
<organism evidence="3 4">
    <name type="scientific">Sistotremastrum suecicum HHB10207 ss-3</name>
    <dbReference type="NCBI Taxonomy" id="1314776"/>
    <lineage>
        <taxon>Eukaryota</taxon>
        <taxon>Fungi</taxon>
        <taxon>Dikarya</taxon>
        <taxon>Basidiomycota</taxon>
        <taxon>Agaricomycotina</taxon>
        <taxon>Agaricomycetes</taxon>
        <taxon>Sistotremastrales</taxon>
        <taxon>Sistotremastraceae</taxon>
        <taxon>Sistotremastrum</taxon>
    </lineage>
</organism>
<dbReference type="AlphaFoldDB" id="A0A166EZX5"/>
<keyword evidence="4" id="KW-1185">Reference proteome</keyword>
<accession>A0A166EZX5</accession>
<name>A0A166EZX5_9AGAM</name>
<feature type="signal peptide" evidence="2">
    <location>
        <begin position="1"/>
        <end position="17"/>
    </location>
</feature>
<evidence type="ECO:0000256" key="2">
    <source>
        <dbReference type="SAM" id="SignalP"/>
    </source>
</evidence>
<gene>
    <name evidence="3" type="ORF">SISSUDRAFT_1044541</name>
</gene>
<evidence type="ECO:0000313" key="4">
    <source>
        <dbReference type="Proteomes" id="UP000076798"/>
    </source>
</evidence>
<feature type="region of interest" description="Disordered" evidence="1">
    <location>
        <begin position="105"/>
        <end position="165"/>
    </location>
</feature>
<dbReference type="Proteomes" id="UP000076798">
    <property type="component" value="Unassembled WGS sequence"/>
</dbReference>
<keyword evidence="2" id="KW-0732">Signal</keyword>
<evidence type="ECO:0000256" key="1">
    <source>
        <dbReference type="SAM" id="MobiDB-lite"/>
    </source>
</evidence>
<feature type="compositionally biased region" description="Low complexity" evidence="1">
    <location>
        <begin position="117"/>
        <end position="165"/>
    </location>
</feature>
<proteinExistence type="predicted"/>
<evidence type="ECO:0000313" key="3">
    <source>
        <dbReference type="EMBL" id="KZT40129.1"/>
    </source>
</evidence>
<dbReference type="EMBL" id="KV428036">
    <property type="protein sequence ID" value="KZT40129.1"/>
    <property type="molecule type" value="Genomic_DNA"/>
</dbReference>
<evidence type="ECO:0008006" key="5">
    <source>
        <dbReference type="Google" id="ProtNLM"/>
    </source>
</evidence>
<sequence length="191" mass="19498">MQLLFVLILSAVSTAFAKPAANAGLAIRQSLCDDLCGSDNIEDCTTNECFCAHPYLDTFHDCLQCQLNEDKGNVPDDELDAVQDSFQADLDVVIKGCRNLGISVPDEPLTSPGAGGSTPQTSTSAPSSSTSSPASTTSSSPTSSASSTPVSSAPSSSSPSATSKSGAVSVQHRGYFVVSIAALGVLFTQAL</sequence>